<dbReference type="Proteomes" id="UP001610563">
    <property type="component" value="Unassembled WGS sequence"/>
</dbReference>
<keyword evidence="3" id="KW-0805">Transcription regulation</keyword>
<dbReference type="InterPro" id="IPR007219">
    <property type="entry name" value="XnlR_reg_dom"/>
</dbReference>
<keyword evidence="1" id="KW-0479">Metal-binding</keyword>
<keyword evidence="5" id="KW-0539">Nucleus</keyword>
<comment type="caution">
    <text evidence="8">The sequence shown here is derived from an EMBL/GenBank/DDBJ whole genome shotgun (WGS) entry which is preliminary data.</text>
</comment>
<keyword evidence="9" id="KW-1185">Reference proteome</keyword>
<evidence type="ECO:0000256" key="6">
    <source>
        <dbReference type="SAM" id="MobiDB-lite"/>
    </source>
</evidence>
<evidence type="ECO:0000313" key="8">
    <source>
        <dbReference type="EMBL" id="KAL2783291.1"/>
    </source>
</evidence>
<evidence type="ECO:0000256" key="3">
    <source>
        <dbReference type="ARBA" id="ARBA00023015"/>
    </source>
</evidence>
<gene>
    <name evidence="8" type="ORF">BJX66DRAFT_318810</name>
</gene>
<evidence type="ECO:0000256" key="2">
    <source>
        <dbReference type="ARBA" id="ARBA00022833"/>
    </source>
</evidence>
<dbReference type="EMBL" id="JBFTWV010000249">
    <property type="protein sequence ID" value="KAL2783291.1"/>
    <property type="molecule type" value="Genomic_DNA"/>
</dbReference>
<dbReference type="CDD" id="cd12148">
    <property type="entry name" value="fungal_TF_MHR"/>
    <property type="match status" value="1"/>
</dbReference>
<feature type="region of interest" description="Disordered" evidence="6">
    <location>
        <begin position="1"/>
        <end position="30"/>
    </location>
</feature>
<proteinExistence type="predicted"/>
<accession>A0ABR4FJ59</accession>
<evidence type="ECO:0000313" key="9">
    <source>
        <dbReference type="Proteomes" id="UP001610563"/>
    </source>
</evidence>
<reference evidence="8 9" key="1">
    <citation type="submission" date="2024-07" db="EMBL/GenBank/DDBJ databases">
        <title>Section-level genome sequencing and comparative genomics of Aspergillus sections Usti and Cavernicolus.</title>
        <authorList>
            <consortium name="Lawrence Berkeley National Laboratory"/>
            <person name="Nybo J.L."/>
            <person name="Vesth T.C."/>
            <person name="Theobald S."/>
            <person name="Frisvad J.C."/>
            <person name="Larsen T.O."/>
            <person name="Kjaerboelling I."/>
            <person name="Rothschild-Mancinelli K."/>
            <person name="Lyhne E.K."/>
            <person name="Kogle M.E."/>
            <person name="Barry K."/>
            <person name="Clum A."/>
            <person name="Na H."/>
            <person name="Ledsgaard L."/>
            <person name="Lin J."/>
            <person name="Lipzen A."/>
            <person name="Kuo A."/>
            <person name="Riley R."/>
            <person name="Mondo S."/>
            <person name="Labutti K."/>
            <person name="Haridas S."/>
            <person name="Pangalinan J."/>
            <person name="Salamov A.A."/>
            <person name="Simmons B.A."/>
            <person name="Magnuson J.K."/>
            <person name="Chen J."/>
            <person name="Drula E."/>
            <person name="Henrissat B."/>
            <person name="Wiebenga A."/>
            <person name="Lubbers R.J."/>
            <person name="Gomes A.C."/>
            <person name="Makela M.R."/>
            <person name="Stajich J."/>
            <person name="Grigoriev I.V."/>
            <person name="Mortensen U.H."/>
            <person name="De Vries R.P."/>
            <person name="Baker S.E."/>
            <person name="Andersen M.R."/>
        </authorList>
    </citation>
    <scope>NUCLEOTIDE SEQUENCE [LARGE SCALE GENOMIC DNA]</scope>
    <source>
        <strain evidence="8 9">CBS 209.92</strain>
    </source>
</reference>
<dbReference type="PANTHER" id="PTHR47660:SF2">
    <property type="entry name" value="TRANSCRIPTION FACTOR WITH C2H2 AND ZN(2)-CYS(6) DNA BINDING DOMAIN (EUROFUNG)"/>
    <property type="match status" value="1"/>
</dbReference>
<dbReference type="PANTHER" id="PTHR47660">
    <property type="entry name" value="TRANSCRIPTION FACTOR WITH C2H2 AND ZN(2)-CYS(6) DNA BINDING DOMAIN (EUROFUNG)-RELATED-RELATED"/>
    <property type="match status" value="1"/>
</dbReference>
<organism evidence="8 9">
    <name type="scientific">Aspergillus keveii</name>
    <dbReference type="NCBI Taxonomy" id="714993"/>
    <lineage>
        <taxon>Eukaryota</taxon>
        <taxon>Fungi</taxon>
        <taxon>Dikarya</taxon>
        <taxon>Ascomycota</taxon>
        <taxon>Pezizomycotina</taxon>
        <taxon>Eurotiomycetes</taxon>
        <taxon>Eurotiomycetidae</taxon>
        <taxon>Eurotiales</taxon>
        <taxon>Aspergillaceae</taxon>
        <taxon>Aspergillus</taxon>
        <taxon>Aspergillus subgen. Nidulantes</taxon>
    </lineage>
</organism>
<name>A0ABR4FJ59_9EURO</name>
<evidence type="ECO:0000256" key="1">
    <source>
        <dbReference type="ARBA" id="ARBA00022723"/>
    </source>
</evidence>
<keyword evidence="2" id="KW-0862">Zinc</keyword>
<evidence type="ECO:0000256" key="4">
    <source>
        <dbReference type="ARBA" id="ARBA00023163"/>
    </source>
</evidence>
<keyword evidence="4" id="KW-0804">Transcription</keyword>
<evidence type="ECO:0000256" key="5">
    <source>
        <dbReference type="ARBA" id="ARBA00023242"/>
    </source>
</evidence>
<feature type="domain" description="Xylanolytic transcriptional activator regulatory" evidence="7">
    <location>
        <begin position="298"/>
        <end position="508"/>
    </location>
</feature>
<dbReference type="Pfam" id="PF04082">
    <property type="entry name" value="Fungal_trans"/>
    <property type="match status" value="1"/>
</dbReference>
<evidence type="ECO:0000259" key="7">
    <source>
        <dbReference type="Pfam" id="PF04082"/>
    </source>
</evidence>
<protein>
    <recommendedName>
        <fullName evidence="7">Xylanolytic transcriptional activator regulatory domain-containing protein</fullName>
    </recommendedName>
</protein>
<sequence>MGELDQHNTMECALQGNQPEDLPRQSPCPAQAPIEPATDGTFGLKAPAGPGRPINGGMVASPLTPSITSGPDNDVDGASFDLDMCGLQTHGFDTGFTEATLTYADFLKDLLNWEGPGDSVQRAGAGDGQGSTNIWDQHLNVDLTFDELMDLSMPDIMSPVQEVEPPASTGGLNGSGTGRKIAGQTPFEERAFVAGARAFEGSWLNWSPDSMHQPSIDQDEASLGLPHDWTKENDSLRRDPSLAQQALTITDRDRLLSTLLLFSDKRSLIRIATTFPGTQELESMLHGFLRHQLVDPFSWFHVPTFSLPHLRDELLAALVAFGASLTHVEMVQKLGHAMADILRSAVIEQWRRDNSLSRDLQLLQALHIITSLGSYSGDRCKMEIAESTSQPLITVLRRARWLTNDHYEPIIPSAEDDAAANQQKWETWVEQESRKRLIYQVFVLDANVSIMNLTSPVMHFDEIHVPLPDHNELWFATSASEWRTRYLSQPHLSAQPTLCENVLRLLTDRDMIPCDDALISNLYVLHGLWRVVWEHRRLQDLVMLARQNSPNTESAPSSLGGGEKISRALTKMSTKISEDRNSTGVEISEFVLLLEFLSMTLHVPLYSLEAFAGKDGPREAQRVSHLLQEWTPTKEARQAVWHGGQLIRAARQLPASKMRDIKVVIVYQTSLAFWAYGTVHIARRKRDGCATPTLSGVTQLTRKHLVPLDGLTTPAVRRFISLDEGMPYISDMGCQENEDVDENKVKLLLKPSQTIAVMIRVLRPHRQGSNPPLAESFTRLMNEISKAAQAIGM</sequence>